<keyword evidence="2" id="KW-0732">Signal</keyword>
<dbReference type="CDD" id="cd00866">
    <property type="entry name" value="PEBP_euk"/>
    <property type="match status" value="1"/>
</dbReference>
<feature type="chain" id="PRO_5040425437" evidence="2">
    <location>
        <begin position="22"/>
        <end position="357"/>
    </location>
</feature>
<sequence length="357" mass="36628">MSSRYYWPVAILAALASQVAAQGRSIIPQDLQAGFTAGGDEVQVSFTGKAVDGFQDGTVFEKDAVAKEPTFALGDSNGISPTTLYTIIMVDTTCPNARRLHYARANFKNNFDITNIATDSPPIVDYVAPGSVGEKGDNRQYSFLMYLNPGRKEITNLQLPGNNEAFDVKKFQDDNGLQDALAGVGMVVKLGGEANCEGGGAIEPPSNSPTATSASSATRPASRTSAAASSSEAASTTRSAVPEVPQSTVTTSPTASGPGGQRNSTSASPPRPSRSPANPAVSSPVALPSETPESPESPETPVPSGISTVPVPNSSGAGTPTSSANPAQQTANAAPGGYRNYNCEIFALAMALGVLVV</sequence>
<evidence type="ECO:0000313" key="4">
    <source>
        <dbReference type="Proteomes" id="UP001056012"/>
    </source>
</evidence>
<keyword evidence="4" id="KW-1185">Reference proteome</keyword>
<feature type="compositionally biased region" description="Polar residues" evidence="1">
    <location>
        <begin position="305"/>
        <end position="321"/>
    </location>
</feature>
<reference evidence="3" key="1">
    <citation type="submission" date="2021-12" db="EMBL/GenBank/DDBJ databases">
        <title>Curvularia clavata genome.</title>
        <authorList>
            <person name="Cao Y."/>
        </authorList>
    </citation>
    <scope>NUCLEOTIDE SEQUENCE</scope>
    <source>
        <strain evidence="3">Yc1106</strain>
    </source>
</reference>
<gene>
    <name evidence="3" type="ORF">yc1106_08522</name>
</gene>
<dbReference type="EMBL" id="CP089279">
    <property type="protein sequence ID" value="USP81248.1"/>
    <property type="molecule type" value="Genomic_DNA"/>
</dbReference>
<accession>A0A9Q9DUP1</accession>
<organism evidence="3 4">
    <name type="scientific">Curvularia clavata</name>
    <dbReference type="NCBI Taxonomy" id="95742"/>
    <lineage>
        <taxon>Eukaryota</taxon>
        <taxon>Fungi</taxon>
        <taxon>Dikarya</taxon>
        <taxon>Ascomycota</taxon>
        <taxon>Pezizomycotina</taxon>
        <taxon>Dothideomycetes</taxon>
        <taxon>Pleosporomycetidae</taxon>
        <taxon>Pleosporales</taxon>
        <taxon>Pleosporineae</taxon>
        <taxon>Pleosporaceae</taxon>
        <taxon>Curvularia</taxon>
    </lineage>
</organism>
<evidence type="ECO:0000256" key="2">
    <source>
        <dbReference type="SAM" id="SignalP"/>
    </source>
</evidence>
<protein>
    <submittedName>
        <fullName evidence="3">Uncharacterized protein</fullName>
    </submittedName>
</protein>
<feature type="compositionally biased region" description="Low complexity" evidence="1">
    <location>
        <begin position="322"/>
        <end position="335"/>
    </location>
</feature>
<evidence type="ECO:0000313" key="3">
    <source>
        <dbReference type="EMBL" id="USP81248.1"/>
    </source>
</evidence>
<feature type="compositionally biased region" description="Low complexity" evidence="1">
    <location>
        <begin position="204"/>
        <end position="240"/>
    </location>
</feature>
<dbReference type="Proteomes" id="UP001056012">
    <property type="component" value="Chromosome 6"/>
</dbReference>
<feature type="region of interest" description="Disordered" evidence="1">
    <location>
        <begin position="198"/>
        <end position="335"/>
    </location>
</feature>
<dbReference type="AlphaFoldDB" id="A0A9Q9DUP1"/>
<feature type="compositionally biased region" description="Polar residues" evidence="1">
    <location>
        <begin position="245"/>
        <end position="265"/>
    </location>
</feature>
<dbReference type="SUPFAM" id="SSF49777">
    <property type="entry name" value="PEBP-like"/>
    <property type="match status" value="1"/>
</dbReference>
<evidence type="ECO:0000256" key="1">
    <source>
        <dbReference type="SAM" id="MobiDB-lite"/>
    </source>
</evidence>
<dbReference type="OrthoDB" id="5231984at2759"/>
<dbReference type="Gene3D" id="3.90.280.10">
    <property type="entry name" value="PEBP-like"/>
    <property type="match status" value="1"/>
</dbReference>
<name>A0A9Q9DUP1_CURCL</name>
<proteinExistence type="predicted"/>
<feature type="signal peptide" evidence="2">
    <location>
        <begin position="1"/>
        <end position="21"/>
    </location>
</feature>
<dbReference type="InterPro" id="IPR035810">
    <property type="entry name" value="PEBP_euk"/>
</dbReference>
<dbReference type="VEuPathDB" id="FungiDB:yc1106_08522"/>
<feature type="compositionally biased region" description="Low complexity" evidence="1">
    <location>
        <begin position="274"/>
        <end position="304"/>
    </location>
</feature>
<dbReference type="InterPro" id="IPR036610">
    <property type="entry name" value="PEBP-like_sf"/>
</dbReference>